<dbReference type="Proteomes" id="UP000647416">
    <property type="component" value="Unassembled WGS sequence"/>
</dbReference>
<reference evidence="1" key="1">
    <citation type="submission" date="2020-08" db="EMBL/GenBank/DDBJ databases">
        <title>Genome public.</title>
        <authorList>
            <person name="Liu C."/>
            <person name="Sun Q."/>
        </authorList>
    </citation>
    <scope>NUCLEOTIDE SEQUENCE</scope>
    <source>
        <strain evidence="1">NSJ-50</strain>
    </source>
</reference>
<gene>
    <name evidence="1" type="ORF">H8706_10370</name>
</gene>
<sequence>MQRINKLVSIFIAICLMTAIGINNGMISVALADAPEQSETVKINNNVIDNSELNVRVVKQIDGEQTTIFKGKLKDYDNGAWIHMDFSDTQFAAIFIWDDINDEMVYIIPASAEVINDGENISADTTKIMSVEASDESEDYRIKQAIIKNSNDVIIHDCTTNGKLDSVTLVKNTSENKSAKLYAALYNGSVLENLKIVDVPGNGTAGSEIVCDVNLPFETITENHHVRIMLWDGDNSMRPLVDPYDTNIIITDYVYSNTIQTVNQTDEYSFSVPADGYYRISFDGNSGITASLFHSSSSESSIASLTSSYMECSLAADEMYKLKVTGTRMGVYNFKIERIAVPSGNVLQVGVGKDKTISHEYGIETFTFTPTQTATYNLYISSDKIYPTIKIINSSDNEIVYEDNLTYKSNVSTGAELTANEVYTIKIKSRKDYTGDFSIKARMGKAVLASDGTVNITGKFNTASNERLGIIALNPNGSVEYIAQAKSGANGNISTEVKIDQTKSGTHSIVINSANSDLGMVLDVNVGNNISEKDYDFWTEADISGLSASISYSASKLTASSEITSAAEISNTSSSEKVITVFNIIYDSAENIVETSSVSDSVKANSTRKIEKQKKMPDTVTGYKWKTFVWLGNGNYRNSMRPICASKEINTSGTTTTAAEAENASMTDEISEEYIEREFTLNGQTKKLDTSEIAGKLDLSGSATASNEDVEYNGAGVEYSYKIKHNGVYNSTILPGTNEIEFYFKNTNSKEVSFIPYVWLVSINNDTLDEKYIQLGDYITLAPGEGTTTPWIHSMVLEDDYNLQLLYGDMLDLLFHMDFKGIIRFIPYVDAIAPLVFNKAGNGKFIYCNNPEAIDEEKLSDNPSTPQLLLSEKAAGEGSYSLMAEHNNQVPQEVYLDVQFFSGNYAKIKINALGVQRPDGVSWACAEAYSDYMQLNFAASAGYEVSYFSNDNAEFELNASKPTVWLSDLYESIYSKSYPTLPAKKGNYYRCVYIIVDFEIISGAADINIAAYRNRASHSDYCDEGTYYWDRMHKGISDSLPRVTSNLVLTFNDDIADGTAVPFKVFNSYNPYGYQTDFWVTNLNPQSDAWVNDECAESDMLDFVYNDGKKSWYFGNSVPESKKDYNWHFDTIHGDYKYPVIGKTWIGDSSNGYWGYNASTEIPSNHIPNDVLTLSPAQSNTEITSFDLACSLGNYSVQTVYNLVLINLGTRTRRFEYWLNTNSNNMIYVHKDSGDITEYFAKGENNGDQRMTYMDVAPTSVEYITIMEILPTGNAGGMKNRFIITSAN</sequence>
<organism evidence="1 2">
    <name type="scientific">Qingrenia yutianensis</name>
    <dbReference type="NCBI Taxonomy" id="2763676"/>
    <lineage>
        <taxon>Bacteria</taxon>
        <taxon>Bacillati</taxon>
        <taxon>Bacillota</taxon>
        <taxon>Clostridia</taxon>
        <taxon>Eubacteriales</taxon>
        <taxon>Oscillospiraceae</taxon>
        <taxon>Qingrenia</taxon>
    </lineage>
</organism>
<evidence type="ECO:0000313" key="2">
    <source>
        <dbReference type="Proteomes" id="UP000647416"/>
    </source>
</evidence>
<dbReference type="EMBL" id="JACRTE010000019">
    <property type="protein sequence ID" value="MBC8597264.1"/>
    <property type="molecule type" value="Genomic_DNA"/>
</dbReference>
<evidence type="ECO:0000313" key="1">
    <source>
        <dbReference type="EMBL" id="MBC8597264.1"/>
    </source>
</evidence>
<comment type="caution">
    <text evidence="1">The sequence shown here is derived from an EMBL/GenBank/DDBJ whole genome shotgun (WGS) entry which is preliminary data.</text>
</comment>
<dbReference type="RefSeq" id="WP_262432577.1">
    <property type="nucleotide sequence ID" value="NZ_JACRTE010000019.1"/>
</dbReference>
<proteinExistence type="predicted"/>
<name>A0A926FFE0_9FIRM</name>
<accession>A0A926FFE0</accession>
<dbReference type="SUPFAM" id="SSF89260">
    <property type="entry name" value="Collagen-binding domain"/>
    <property type="match status" value="1"/>
</dbReference>
<protein>
    <submittedName>
        <fullName evidence="1">Uncharacterized protein</fullName>
    </submittedName>
</protein>
<keyword evidence="2" id="KW-1185">Reference proteome</keyword>